<keyword evidence="1" id="KW-0472">Membrane</keyword>
<proteinExistence type="predicted"/>
<accession>A0A4U5MNQ4</accession>
<comment type="caution">
    <text evidence="2">The sequence shown here is derived from an EMBL/GenBank/DDBJ whole genome shotgun (WGS) entry which is preliminary data.</text>
</comment>
<protein>
    <submittedName>
        <fullName evidence="2">Uncharacterized protein</fullName>
    </submittedName>
</protein>
<keyword evidence="1" id="KW-0812">Transmembrane</keyword>
<dbReference type="AlphaFoldDB" id="A0A4U5MNQ4"/>
<gene>
    <name evidence="2" type="ORF">D5086_0000303280</name>
</gene>
<name>A0A4U5MNQ4_POPAL</name>
<evidence type="ECO:0000313" key="2">
    <source>
        <dbReference type="EMBL" id="TKR71188.1"/>
    </source>
</evidence>
<dbReference type="EMBL" id="RCHU01001188">
    <property type="protein sequence ID" value="TKR71188.1"/>
    <property type="molecule type" value="Genomic_DNA"/>
</dbReference>
<keyword evidence="1" id="KW-1133">Transmembrane helix</keyword>
<evidence type="ECO:0000256" key="1">
    <source>
        <dbReference type="SAM" id="Phobius"/>
    </source>
</evidence>
<feature type="transmembrane region" description="Helical" evidence="1">
    <location>
        <begin position="45"/>
        <end position="66"/>
    </location>
</feature>
<organism evidence="2">
    <name type="scientific">Populus alba</name>
    <name type="common">White poplar</name>
    <dbReference type="NCBI Taxonomy" id="43335"/>
    <lineage>
        <taxon>Eukaryota</taxon>
        <taxon>Viridiplantae</taxon>
        <taxon>Streptophyta</taxon>
        <taxon>Embryophyta</taxon>
        <taxon>Tracheophyta</taxon>
        <taxon>Spermatophyta</taxon>
        <taxon>Magnoliopsida</taxon>
        <taxon>eudicotyledons</taxon>
        <taxon>Gunneridae</taxon>
        <taxon>Pentapetalae</taxon>
        <taxon>rosids</taxon>
        <taxon>fabids</taxon>
        <taxon>Malpighiales</taxon>
        <taxon>Salicaceae</taxon>
        <taxon>Saliceae</taxon>
        <taxon>Populus</taxon>
    </lineage>
</organism>
<sequence length="183" mass="20074">MPTIGDSAWAEKKPLTTEEAPVNASLRSTMGGKRATWWPDTLPCFFLFSLVLLAPVFSFVSLSVMVDCYMFTEWKCCWGWCSCGVKVKTMSMVTEACPTAAASSSVFSRFRLCSSSFFSLQPLGSVIPYSAASGSKGWLLKTVKTMVNAGSRLCAFVRWVEFASPLLLVLYSATFSSVMKGQR</sequence>
<reference evidence="2" key="1">
    <citation type="submission" date="2018-10" db="EMBL/GenBank/DDBJ databases">
        <title>Population genomic analysis revealed the cold adaptation of white poplar.</title>
        <authorList>
            <person name="Liu Y.-J."/>
        </authorList>
    </citation>
    <scope>NUCLEOTIDE SEQUENCE [LARGE SCALE GENOMIC DNA]</scope>
    <source>
        <strain evidence="2">PAL-ZL1</strain>
    </source>
</reference>